<keyword evidence="5 13" id="KW-0444">Lipid biosynthesis</keyword>
<comment type="caution">
    <text evidence="13">Lacks conserved residue(s) required for the propagation of feature annotation.</text>
</comment>
<proteinExistence type="inferred from homology"/>
<protein>
    <recommendedName>
        <fullName evidence="4 13">Very-long-chain (3R)-3-hydroxyacyl-CoA dehydratase</fullName>
        <ecNumber evidence="4 13">4.2.1.134</ecNumber>
    </recommendedName>
</protein>
<comment type="similarity">
    <text evidence="3 13">Belongs to the very long-chain fatty acids dehydratase HACD family.</text>
</comment>
<sequence>MSSDVPTAWQSMKSSSKPDRAKAYLKLYNGLQMIGWISACIITLVAIWTGQSIWDLAGFTVQVCQAAAFLEVIHAATGIVRGSPATAFLQWFGRSNVLFGILLYTPEVQQDLGVTLIFVAWSLAEAVRYPWYLSMLLGTPSEWLTWLRYSCFIPLYPLGITGEALVTVKALPHIQRRSVHSTHLPNRANFAFDYYWFCLIGVSTIMPAAFVTLYLYMLRQRRKRLHPRPEAKRD</sequence>
<dbReference type="Pfam" id="PF04387">
    <property type="entry name" value="PTPLA"/>
    <property type="match status" value="1"/>
</dbReference>
<keyword evidence="9 13" id="KW-0443">Lipid metabolism</keyword>
<evidence type="ECO:0000256" key="1">
    <source>
        <dbReference type="ARBA" id="ARBA00004141"/>
    </source>
</evidence>
<evidence type="ECO:0000256" key="9">
    <source>
        <dbReference type="ARBA" id="ARBA00023098"/>
    </source>
</evidence>
<dbReference type="GO" id="GO:0005789">
    <property type="term" value="C:endoplasmic reticulum membrane"/>
    <property type="evidence" value="ECO:0007669"/>
    <property type="project" value="UniProtKB-SubCell"/>
</dbReference>
<keyword evidence="7 13" id="KW-0276">Fatty acid metabolism</keyword>
<dbReference type="InterPro" id="IPR007482">
    <property type="entry name" value="Tyr_Pase-like_PTPLA"/>
</dbReference>
<evidence type="ECO:0000256" key="7">
    <source>
        <dbReference type="ARBA" id="ARBA00022832"/>
    </source>
</evidence>
<gene>
    <name evidence="14" type="ORF">WJX73_006389</name>
</gene>
<keyword evidence="13" id="KW-0256">Endoplasmic reticulum</keyword>
<dbReference type="PANTHER" id="PTHR11035:SF35">
    <property type="entry name" value="VERY-LONG-CHAIN (3R)-3-HYDROXYACYL-COA DEHYDRATASE"/>
    <property type="match status" value="1"/>
</dbReference>
<evidence type="ECO:0000256" key="6">
    <source>
        <dbReference type="ARBA" id="ARBA00022692"/>
    </source>
</evidence>
<keyword evidence="8 13" id="KW-1133">Transmembrane helix</keyword>
<dbReference type="GO" id="GO:0030497">
    <property type="term" value="P:fatty acid elongation"/>
    <property type="evidence" value="ECO:0007669"/>
    <property type="project" value="TreeGrafter"/>
</dbReference>
<keyword evidence="6 13" id="KW-0812">Transmembrane</keyword>
<evidence type="ECO:0000256" key="3">
    <source>
        <dbReference type="ARBA" id="ARBA00007811"/>
    </source>
</evidence>
<dbReference type="GO" id="GO:0042761">
    <property type="term" value="P:very long-chain fatty acid biosynthetic process"/>
    <property type="evidence" value="ECO:0007669"/>
    <property type="project" value="TreeGrafter"/>
</dbReference>
<evidence type="ECO:0000256" key="4">
    <source>
        <dbReference type="ARBA" id="ARBA00013122"/>
    </source>
</evidence>
<evidence type="ECO:0000256" key="2">
    <source>
        <dbReference type="ARBA" id="ARBA00005194"/>
    </source>
</evidence>
<reference evidence="14 15" key="1">
    <citation type="journal article" date="2024" name="Nat. Commun.">
        <title>Phylogenomics reveals the evolutionary origins of lichenization in chlorophyte algae.</title>
        <authorList>
            <person name="Puginier C."/>
            <person name="Libourel C."/>
            <person name="Otte J."/>
            <person name="Skaloud P."/>
            <person name="Haon M."/>
            <person name="Grisel S."/>
            <person name="Petersen M."/>
            <person name="Berrin J.G."/>
            <person name="Delaux P.M."/>
            <person name="Dal Grande F."/>
            <person name="Keller J."/>
        </authorList>
    </citation>
    <scope>NUCLEOTIDE SEQUENCE [LARGE SCALE GENOMIC DNA]</scope>
    <source>
        <strain evidence="14 15">SAG 2036</strain>
    </source>
</reference>
<evidence type="ECO:0000313" key="15">
    <source>
        <dbReference type="Proteomes" id="UP001465755"/>
    </source>
</evidence>
<evidence type="ECO:0000256" key="11">
    <source>
        <dbReference type="ARBA" id="ARBA00023160"/>
    </source>
</evidence>
<comment type="catalytic activity">
    <reaction evidence="13">
        <text>a very-long-chain (3R)-3-hydroxyacyl-CoA = a very-long-chain (2E)-enoyl-CoA + H2O</text>
        <dbReference type="Rhea" id="RHEA:45812"/>
        <dbReference type="ChEBI" id="CHEBI:15377"/>
        <dbReference type="ChEBI" id="CHEBI:83728"/>
        <dbReference type="ChEBI" id="CHEBI:85440"/>
        <dbReference type="EC" id="4.2.1.134"/>
    </reaction>
</comment>
<name>A0AAW1NRR7_9CHLO</name>
<comment type="pathway">
    <text evidence="2 13">Lipid metabolism; fatty acid biosynthesis.</text>
</comment>
<organism evidence="14 15">
    <name type="scientific">Symbiochloris irregularis</name>
    <dbReference type="NCBI Taxonomy" id="706552"/>
    <lineage>
        <taxon>Eukaryota</taxon>
        <taxon>Viridiplantae</taxon>
        <taxon>Chlorophyta</taxon>
        <taxon>core chlorophytes</taxon>
        <taxon>Trebouxiophyceae</taxon>
        <taxon>Trebouxiales</taxon>
        <taxon>Trebouxiaceae</taxon>
        <taxon>Symbiochloris</taxon>
    </lineage>
</organism>
<evidence type="ECO:0000256" key="5">
    <source>
        <dbReference type="ARBA" id="ARBA00022516"/>
    </source>
</evidence>
<evidence type="ECO:0000256" key="8">
    <source>
        <dbReference type="ARBA" id="ARBA00022989"/>
    </source>
</evidence>
<keyword evidence="10 13" id="KW-0472">Membrane</keyword>
<evidence type="ECO:0000256" key="13">
    <source>
        <dbReference type="RuleBase" id="RU363109"/>
    </source>
</evidence>
<dbReference type="GO" id="GO:0102158">
    <property type="term" value="F:very-long-chain (3R)-3-hydroxyacyl-CoA dehydratase activity"/>
    <property type="evidence" value="ECO:0007669"/>
    <property type="project" value="UniProtKB-EC"/>
</dbReference>
<evidence type="ECO:0000256" key="12">
    <source>
        <dbReference type="ARBA" id="ARBA00023239"/>
    </source>
</evidence>
<dbReference type="GO" id="GO:0030148">
    <property type="term" value="P:sphingolipid biosynthetic process"/>
    <property type="evidence" value="ECO:0007669"/>
    <property type="project" value="TreeGrafter"/>
</dbReference>
<keyword evidence="11 13" id="KW-0275">Fatty acid biosynthesis</keyword>
<keyword evidence="15" id="KW-1185">Reference proteome</keyword>
<keyword evidence="12 13" id="KW-0456">Lyase</keyword>
<comment type="caution">
    <text evidence="14">The sequence shown here is derived from an EMBL/GenBank/DDBJ whole genome shotgun (WGS) entry which is preliminary data.</text>
</comment>
<comment type="subcellular location">
    <subcellularLocation>
        <location evidence="13">Endoplasmic reticulum membrane</location>
        <topology evidence="13">Multi-pass membrane protein</topology>
    </subcellularLocation>
    <subcellularLocation>
        <location evidence="1">Membrane</location>
        <topology evidence="1">Multi-pass membrane protein</topology>
    </subcellularLocation>
</comment>
<dbReference type="EC" id="4.2.1.134" evidence="4 13"/>
<dbReference type="EMBL" id="JALJOQ010000186">
    <property type="protein sequence ID" value="KAK9790774.1"/>
    <property type="molecule type" value="Genomic_DNA"/>
</dbReference>
<feature type="transmembrane region" description="Helical" evidence="13">
    <location>
        <begin position="27"/>
        <end position="48"/>
    </location>
</feature>
<evidence type="ECO:0000256" key="10">
    <source>
        <dbReference type="ARBA" id="ARBA00023136"/>
    </source>
</evidence>
<feature type="transmembrane region" description="Helical" evidence="13">
    <location>
        <begin position="194"/>
        <end position="218"/>
    </location>
</feature>
<evidence type="ECO:0000313" key="14">
    <source>
        <dbReference type="EMBL" id="KAK9790774.1"/>
    </source>
</evidence>
<dbReference type="AlphaFoldDB" id="A0AAW1NRR7"/>
<dbReference type="Proteomes" id="UP001465755">
    <property type="component" value="Unassembled WGS sequence"/>
</dbReference>
<accession>A0AAW1NRR7</accession>
<comment type="function">
    <text evidence="13">Catalyzes the third of the four reactions of the long-chain fatty acids elongation cycle. This endoplasmic reticulum-bound enzymatic process, allows the addition of two carbons to the chain of long- and very long-chain fatty acids/VLCFAs per cycle. This enzyme catalyzes the dehydration of the 3-hydroxyacyl-CoA intermediate into trans-2,3-enoyl-CoA, within each cycle of fatty acid elongation. Thereby, it participates to the production of VLCFAs of different chain lengths that are involved in multiple biological processes as precursors of membrane lipids and lipid mediators.</text>
</comment>
<dbReference type="PANTHER" id="PTHR11035">
    <property type="entry name" value="VERY-LONG-CHAIN (3R)-3-HYDROXYACYL-COA DEHYDRATASE"/>
    <property type="match status" value="1"/>
</dbReference>